<name>A0AAE9VUV9_9GAMM</name>
<dbReference type="GO" id="GO:0000155">
    <property type="term" value="F:phosphorelay sensor kinase activity"/>
    <property type="evidence" value="ECO:0007669"/>
    <property type="project" value="InterPro"/>
</dbReference>
<feature type="domain" description="HAMP" evidence="12">
    <location>
        <begin position="255"/>
        <end position="307"/>
    </location>
</feature>
<comment type="catalytic activity">
    <reaction evidence="1">
        <text>ATP + protein L-histidine = ADP + protein N-phospho-L-histidine.</text>
        <dbReference type="EC" id="2.7.13.3"/>
    </reaction>
</comment>
<keyword evidence="5" id="KW-0597">Phosphoprotein</keyword>
<evidence type="ECO:0000256" key="5">
    <source>
        <dbReference type="ARBA" id="ARBA00022553"/>
    </source>
</evidence>
<keyword evidence="7" id="KW-0547">Nucleotide-binding</keyword>
<protein>
    <recommendedName>
        <fullName evidence="3">histidine kinase</fullName>
        <ecNumber evidence="3">2.7.13.3</ecNumber>
    </recommendedName>
</protein>
<keyword evidence="9 13" id="KW-0067">ATP-binding</keyword>
<dbReference type="KEGG" id="dce:O6P33_06215"/>
<dbReference type="SUPFAM" id="SSF47384">
    <property type="entry name" value="Homodimeric domain of signal transducing histidine kinase"/>
    <property type="match status" value="1"/>
</dbReference>
<evidence type="ECO:0000256" key="1">
    <source>
        <dbReference type="ARBA" id="ARBA00000085"/>
    </source>
</evidence>
<dbReference type="PANTHER" id="PTHR44936">
    <property type="entry name" value="SENSOR PROTEIN CREC"/>
    <property type="match status" value="1"/>
</dbReference>
<dbReference type="SMART" id="SM00388">
    <property type="entry name" value="HisKA"/>
    <property type="match status" value="1"/>
</dbReference>
<keyword evidence="6" id="KW-0808">Transferase</keyword>
<dbReference type="CDD" id="cd06225">
    <property type="entry name" value="HAMP"/>
    <property type="match status" value="1"/>
</dbReference>
<dbReference type="PRINTS" id="PR00344">
    <property type="entry name" value="BCTRLSENSOR"/>
</dbReference>
<dbReference type="SUPFAM" id="SSF55874">
    <property type="entry name" value="ATPase domain of HSP90 chaperone/DNA topoisomerase II/histidine kinase"/>
    <property type="match status" value="1"/>
</dbReference>
<evidence type="ECO:0000313" key="13">
    <source>
        <dbReference type="EMBL" id="WBE26414.1"/>
    </source>
</evidence>
<dbReference type="Pfam" id="PF00512">
    <property type="entry name" value="HisKA"/>
    <property type="match status" value="1"/>
</dbReference>
<evidence type="ECO:0000259" key="11">
    <source>
        <dbReference type="PROSITE" id="PS50109"/>
    </source>
</evidence>
<dbReference type="PROSITE" id="PS50885">
    <property type="entry name" value="HAMP"/>
    <property type="match status" value="1"/>
</dbReference>
<dbReference type="InterPro" id="IPR003661">
    <property type="entry name" value="HisK_dim/P_dom"/>
</dbReference>
<organism evidence="13 14">
    <name type="scientific">Denitrificimonas caeni</name>
    <dbReference type="NCBI Taxonomy" id="521720"/>
    <lineage>
        <taxon>Bacteria</taxon>
        <taxon>Pseudomonadati</taxon>
        <taxon>Pseudomonadota</taxon>
        <taxon>Gammaproteobacteria</taxon>
        <taxon>Pseudomonadales</taxon>
        <taxon>Pseudomonadaceae</taxon>
        <taxon>Denitrificimonas</taxon>
    </lineage>
</organism>
<evidence type="ECO:0000256" key="7">
    <source>
        <dbReference type="ARBA" id="ARBA00022741"/>
    </source>
</evidence>
<dbReference type="Pfam" id="PF02518">
    <property type="entry name" value="HATPase_c"/>
    <property type="match status" value="1"/>
</dbReference>
<keyword evidence="8" id="KW-0418">Kinase</keyword>
<dbReference type="InterPro" id="IPR003660">
    <property type="entry name" value="HAMP_dom"/>
</dbReference>
<keyword evidence="14" id="KW-1185">Reference proteome</keyword>
<dbReference type="EC" id="2.7.13.3" evidence="3"/>
<evidence type="ECO:0000256" key="4">
    <source>
        <dbReference type="ARBA" id="ARBA00022475"/>
    </source>
</evidence>
<dbReference type="GO" id="GO:0005886">
    <property type="term" value="C:plasma membrane"/>
    <property type="evidence" value="ECO:0007669"/>
    <property type="project" value="UniProtKB-SubCell"/>
</dbReference>
<feature type="domain" description="Histidine kinase" evidence="11">
    <location>
        <begin position="315"/>
        <end position="529"/>
    </location>
</feature>
<dbReference type="InterPro" id="IPR005467">
    <property type="entry name" value="His_kinase_dom"/>
</dbReference>
<reference evidence="13 14" key="1">
    <citation type="submission" date="2022-12" db="EMBL/GenBank/DDBJ databases">
        <title>Coexistence and Characterization of a Novel Tigecycline Resistance gene tet(X) variant and blaNDM-1 in a Pseudomonas caeni Isolate of Chicken Origin.</title>
        <authorList>
            <person name="Lu X."/>
            <person name="Zhang L."/>
            <person name="Li R."/>
            <person name="Wang Z."/>
        </authorList>
    </citation>
    <scope>NUCLEOTIDE SEQUENCE [LARGE SCALE GENOMIC DNA]</scope>
    <source>
        <strain evidence="13 14">CE14</strain>
    </source>
</reference>
<keyword evidence="4" id="KW-1003">Cell membrane</keyword>
<evidence type="ECO:0000256" key="3">
    <source>
        <dbReference type="ARBA" id="ARBA00012438"/>
    </source>
</evidence>
<feature type="transmembrane region" description="Helical" evidence="10">
    <location>
        <begin position="234"/>
        <end position="254"/>
    </location>
</feature>
<dbReference type="Pfam" id="PF00672">
    <property type="entry name" value="HAMP"/>
    <property type="match status" value="1"/>
</dbReference>
<dbReference type="InterPro" id="IPR036097">
    <property type="entry name" value="HisK_dim/P_sf"/>
</dbReference>
<evidence type="ECO:0000256" key="8">
    <source>
        <dbReference type="ARBA" id="ARBA00022777"/>
    </source>
</evidence>
<dbReference type="Gene3D" id="6.10.340.10">
    <property type="match status" value="1"/>
</dbReference>
<dbReference type="Proteomes" id="UP001212189">
    <property type="component" value="Chromosome"/>
</dbReference>
<keyword evidence="10" id="KW-0472">Membrane</keyword>
<evidence type="ECO:0000256" key="9">
    <source>
        <dbReference type="ARBA" id="ARBA00022840"/>
    </source>
</evidence>
<dbReference type="AlphaFoldDB" id="A0AAE9VUV9"/>
<dbReference type="CDD" id="cd00082">
    <property type="entry name" value="HisKA"/>
    <property type="match status" value="1"/>
</dbReference>
<dbReference type="GO" id="GO:0005524">
    <property type="term" value="F:ATP binding"/>
    <property type="evidence" value="ECO:0007669"/>
    <property type="project" value="UniProtKB-KW"/>
</dbReference>
<keyword evidence="10" id="KW-1133">Transmembrane helix</keyword>
<dbReference type="PROSITE" id="PS50109">
    <property type="entry name" value="HIS_KIN"/>
    <property type="match status" value="1"/>
</dbReference>
<dbReference type="InterPro" id="IPR003594">
    <property type="entry name" value="HATPase_dom"/>
</dbReference>
<evidence type="ECO:0000256" key="2">
    <source>
        <dbReference type="ARBA" id="ARBA00004651"/>
    </source>
</evidence>
<dbReference type="InterPro" id="IPR050980">
    <property type="entry name" value="2C_sensor_his_kinase"/>
</dbReference>
<comment type="subcellular location">
    <subcellularLocation>
        <location evidence="2">Cell membrane</location>
        <topology evidence="2">Multi-pass membrane protein</topology>
    </subcellularLocation>
</comment>
<accession>A0AAE9VUV9</accession>
<evidence type="ECO:0000256" key="10">
    <source>
        <dbReference type="SAM" id="Phobius"/>
    </source>
</evidence>
<dbReference type="EMBL" id="CP114976">
    <property type="protein sequence ID" value="WBE26414.1"/>
    <property type="molecule type" value="Genomic_DNA"/>
</dbReference>
<dbReference type="InterPro" id="IPR004358">
    <property type="entry name" value="Sig_transdc_His_kin-like_C"/>
</dbReference>
<evidence type="ECO:0000259" key="12">
    <source>
        <dbReference type="PROSITE" id="PS50885"/>
    </source>
</evidence>
<dbReference type="PANTHER" id="PTHR44936:SF10">
    <property type="entry name" value="SENSOR PROTEIN RSTB"/>
    <property type="match status" value="1"/>
</dbReference>
<dbReference type="Gene3D" id="3.30.565.10">
    <property type="entry name" value="Histidine kinase-like ATPase, C-terminal domain"/>
    <property type="match status" value="1"/>
</dbReference>
<proteinExistence type="predicted"/>
<dbReference type="SUPFAM" id="SSF158472">
    <property type="entry name" value="HAMP domain-like"/>
    <property type="match status" value="1"/>
</dbReference>
<dbReference type="SMART" id="SM00387">
    <property type="entry name" value="HATPase_c"/>
    <property type="match status" value="1"/>
</dbReference>
<evidence type="ECO:0000256" key="6">
    <source>
        <dbReference type="ARBA" id="ARBA00022679"/>
    </source>
</evidence>
<dbReference type="Gene3D" id="1.10.287.130">
    <property type="match status" value="1"/>
</dbReference>
<evidence type="ECO:0000313" key="14">
    <source>
        <dbReference type="Proteomes" id="UP001212189"/>
    </source>
</evidence>
<dbReference type="SMART" id="SM00304">
    <property type="entry name" value="HAMP"/>
    <property type="match status" value="1"/>
</dbReference>
<dbReference type="RefSeq" id="WP_269819336.1">
    <property type="nucleotide sequence ID" value="NZ_CP114976.1"/>
</dbReference>
<gene>
    <name evidence="13" type="ORF">O6P33_06215</name>
</gene>
<keyword evidence="10" id="KW-0812">Transmembrane</keyword>
<dbReference type="InterPro" id="IPR036890">
    <property type="entry name" value="HATPase_C_sf"/>
</dbReference>
<sequence>MNSIFFRIYGGLLAALILTAGLGALALHLTNEIRAEQHRERLASGTFRLMASNLEGLDAVERKRTIALWSRLLGVPLYIKPISALALDRSDRGQLLRGRVLVKPNAIAPAKIYSLIGGAEPKVLVAEVRRVSEQLARATIYLLIDELIRYPAGEQAAKLAQLTERHQFGFDLRLLTVDKTDLDADQLRRVEEGDTVMALDQGGDAIRVFAGVHDTPWVLMLGPVRQVNAYPAHLLLLIAALGLSMIGILVYLLVRHLERRLQDLESAASRISEGHLNIKVTEGGYDSVGRLAVRFNEMAARLKILINVQGDMVRAVAHELRTPLARLRFGLDMAASAQESQARSKYLQGMDQDIEDMDELLNEMLTYAGLEAGMPTISFKRLELNALLEQVTQELAPLRPEISIKLVYQEAEECWADVESRYMRQALQNLVSNAQRYARSQVLVSCNVKNGFCYIEVEDDGDGIAEALREKVLTPFIRLDDSRTRASGGHGLGLAIVKRIMHWHAGRVRIERSKALGGARMVLVWPQCRELTASSNDL</sequence>